<evidence type="ECO:0000256" key="1">
    <source>
        <dbReference type="SAM" id="Phobius"/>
    </source>
</evidence>
<dbReference type="EMBL" id="JAGGLC010000001">
    <property type="protein sequence ID" value="MBP1985577.1"/>
    <property type="molecule type" value="Genomic_DNA"/>
</dbReference>
<dbReference type="Pfam" id="PF04307">
    <property type="entry name" value="YdjM"/>
    <property type="match status" value="1"/>
</dbReference>
<evidence type="ECO:0000313" key="2">
    <source>
        <dbReference type="EMBL" id="MBP1985577.1"/>
    </source>
</evidence>
<dbReference type="AlphaFoldDB" id="A0A8T4GR87"/>
<reference evidence="2" key="1">
    <citation type="submission" date="2021-03" db="EMBL/GenBank/DDBJ databases">
        <title>Genomic Encyclopedia of Type Strains, Phase IV (KMG-IV): sequencing the most valuable type-strain genomes for metagenomic binning, comparative biology and taxonomic classification.</title>
        <authorList>
            <person name="Goeker M."/>
        </authorList>
    </citation>
    <scope>NUCLEOTIDE SEQUENCE</scope>
    <source>
        <strain evidence="2">DSM 26232</strain>
    </source>
</reference>
<keyword evidence="1" id="KW-1133">Transmembrane helix</keyword>
<feature type="transmembrane region" description="Helical" evidence="1">
    <location>
        <begin position="66"/>
        <end position="86"/>
    </location>
</feature>
<accession>A0A8T4GR87</accession>
<name>A0A8T4GR87_9EURY</name>
<keyword evidence="3" id="KW-1185">Reference proteome</keyword>
<sequence length="166" mass="17782">MDKKGHVLNALLLAIGVGYVLEPSGDVPTFVAIAEVSMPLVLGALFPDVDTAFGKHRKTLHNLPVLGIFLAYPVFFGNLDFVWAGILSHYVLDMLGSKRGIALFYPLWSEEFGSPTGVTTTSTYADVVTIVVTLIEIGVFALFVHVIPQYLPPGLELGGLTALGLP</sequence>
<dbReference type="OrthoDB" id="199847at2157"/>
<keyword evidence="1" id="KW-0472">Membrane</keyword>
<dbReference type="InterPro" id="IPR007404">
    <property type="entry name" value="YdjM-like"/>
</dbReference>
<evidence type="ECO:0000313" key="3">
    <source>
        <dbReference type="Proteomes" id="UP000823736"/>
    </source>
</evidence>
<protein>
    <submittedName>
        <fullName evidence="2">Uncharacterized protein</fullName>
    </submittedName>
</protein>
<dbReference type="RefSeq" id="WP_209489306.1">
    <property type="nucleotide sequence ID" value="NZ_JAGGLC010000001.1"/>
</dbReference>
<proteinExistence type="predicted"/>
<comment type="caution">
    <text evidence="2">The sequence shown here is derived from an EMBL/GenBank/DDBJ whole genome shotgun (WGS) entry which is preliminary data.</text>
</comment>
<feature type="transmembrane region" description="Helical" evidence="1">
    <location>
        <begin position="127"/>
        <end position="147"/>
    </location>
</feature>
<dbReference type="Proteomes" id="UP000823736">
    <property type="component" value="Unassembled WGS sequence"/>
</dbReference>
<keyword evidence="1" id="KW-0812">Transmembrane</keyword>
<gene>
    <name evidence="2" type="ORF">J2753_000050</name>
</gene>
<organism evidence="2 3">
    <name type="scientific">Halolamina salifodinae</name>
    <dbReference type="NCBI Taxonomy" id="1202767"/>
    <lineage>
        <taxon>Archaea</taxon>
        <taxon>Methanobacteriati</taxon>
        <taxon>Methanobacteriota</taxon>
        <taxon>Stenosarchaea group</taxon>
        <taxon>Halobacteria</taxon>
        <taxon>Halobacteriales</taxon>
        <taxon>Haloferacaceae</taxon>
    </lineage>
</organism>